<dbReference type="Pfam" id="PF04937">
    <property type="entry name" value="DUF659"/>
    <property type="match status" value="1"/>
</dbReference>
<keyword evidence="3" id="KW-1185">Reference proteome</keyword>
<evidence type="ECO:0000313" key="3">
    <source>
        <dbReference type="Proteomes" id="UP000826271"/>
    </source>
</evidence>
<dbReference type="PANTHER" id="PTHR32166:SF81">
    <property type="entry name" value="OS06G0658400 PROTEIN"/>
    <property type="match status" value="1"/>
</dbReference>
<dbReference type="AlphaFoldDB" id="A0AAV6Y7K0"/>
<evidence type="ECO:0000313" key="2">
    <source>
        <dbReference type="EMBL" id="KAG8390839.1"/>
    </source>
</evidence>
<dbReference type="InterPro" id="IPR012337">
    <property type="entry name" value="RNaseH-like_sf"/>
</dbReference>
<dbReference type="SUPFAM" id="SSF53098">
    <property type="entry name" value="Ribonuclease H-like"/>
    <property type="match status" value="1"/>
</dbReference>
<accession>A0AAV6Y7K0</accession>
<reference evidence="2" key="1">
    <citation type="submission" date="2019-10" db="EMBL/GenBank/DDBJ databases">
        <authorList>
            <person name="Zhang R."/>
            <person name="Pan Y."/>
            <person name="Wang J."/>
            <person name="Ma R."/>
            <person name="Yu S."/>
        </authorList>
    </citation>
    <scope>NUCLEOTIDE SEQUENCE</scope>
    <source>
        <strain evidence="2">LA-IB0</strain>
        <tissue evidence="2">Leaf</tissue>
    </source>
</reference>
<sequence>MNLGSSSQSGGDELAPPPDNCPLWNNIQGLVFKDEISLLENWQKWDQSVYKEVIVEVGVTNVVQIIIDNAPVCKATSLLIEQAHPYIFWTPCVVHTLNLEMKNICATKNTDANEIIYDECHWIIEIAASAVMIKNFILNHSMRLAMFNEFSKLKLLAVAKTNFASVIVMLKRFKIIKQQLQAMVISVRWSCYRDDEFNKARIMKERLLEDLWCSSKVWQTEHPNLSPSQSDLEISKMRKLCLKRLVPDEDAWRKVNRELAIFLGCFEHFGDGDSLQDRLIMSLMQWWTVHGPATLTFKINLRLLSRKTPQYMQGDTKMWDIGGDAFESSDDVEILEIANLSLGEPQLEHDLFVDEVDEGPHNDSDVFPNMED</sequence>
<evidence type="ECO:0000259" key="1">
    <source>
        <dbReference type="Pfam" id="PF04937"/>
    </source>
</evidence>
<name>A0AAV6Y7K0_9LAMI</name>
<feature type="domain" description="DUF659" evidence="1">
    <location>
        <begin position="47"/>
        <end position="129"/>
    </location>
</feature>
<protein>
    <recommendedName>
        <fullName evidence="1">DUF659 domain-containing protein</fullName>
    </recommendedName>
</protein>
<dbReference type="PANTHER" id="PTHR32166">
    <property type="entry name" value="OSJNBA0013A04.12 PROTEIN"/>
    <property type="match status" value="1"/>
</dbReference>
<dbReference type="Proteomes" id="UP000826271">
    <property type="component" value="Unassembled WGS sequence"/>
</dbReference>
<gene>
    <name evidence="2" type="ORF">BUALT_Bualt01G0125200</name>
</gene>
<dbReference type="InterPro" id="IPR007021">
    <property type="entry name" value="DUF659"/>
</dbReference>
<proteinExistence type="predicted"/>
<organism evidence="2 3">
    <name type="scientific">Buddleja alternifolia</name>
    <dbReference type="NCBI Taxonomy" id="168488"/>
    <lineage>
        <taxon>Eukaryota</taxon>
        <taxon>Viridiplantae</taxon>
        <taxon>Streptophyta</taxon>
        <taxon>Embryophyta</taxon>
        <taxon>Tracheophyta</taxon>
        <taxon>Spermatophyta</taxon>
        <taxon>Magnoliopsida</taxon>
        <taxon>eudicotyledons</taxon>
        <taxon>Gunneridae</taxon>
        <taxon>Pentapetalae</taxon>
        <taxon>asterids</taxon>
        <taxon>lamiids</taxon>
        <taxon>Lamiales</taxon>
        <taxon>Scrophulariaceae</taxon>
        <taxon>Buddlejeae</taxon>
        <taxon>Buddleja</taxon>
    </lineage>
</organism>
<comment type="caution">
    <text evidence="2">The sequence shown here is derived from an EMBL/GenBank/DDBJ whole genome shotgun (WGS) entry which is preliminary data.</text>
</comment>
<dbReference type="EMBL" id="WHWC01000001">
    <property type="protein sequence ID" value="KAG8390839.1"/>
    <property type="molecule type" value="Genomic_DNA"/>
</dbReference>